<dbReference type="GeneID" id="20320013"/>
<organism evidence="1 2">
    <name type="scientific">Opisthorchis viverrini</name>
    <name type="common">Southeast Asian liver fluke</name>
    <dbReference type="NCBI Taxonomy" id="6198"/>
    <lineage>
        <taxon>Eukaryota</taxon>
        <taxon>Metazoa</taxon>
        <taxon>Spiralia</taxon>
        <taxon>Lophotrochozoa</taxon>
        <taxon>Platyhelminthes</taxon>
        <taxon>Trematoda</taxon>
        <taxon>Digenea</taxon>
        <taxon>Opisthorchiida</taxon>
        <taxon>Opisthorchiata</taxon>
        <taxon>Opisthorchiidae</taxon>
        <taxon>Opisthorchis</taxon>
    </lineage>
</organism>
<dbReference type="AlphaFoldDB" id="A0A075AEU6"/>
<dbReference type="RefSeq" id="XP_009169202.1">
    <property type="nucleotide sequence ID" value="XM_009170938.1"/>
</dbReference>
<keyword evidence="2" id="KW-1185">Reference proteome</keyword>
<reference evidence="1 2" key="1">
    <citation type="submission" date="2013-11" db="EMBL/GenBank/DDBJ databases">
        <title>Opisthorchis viverrini - life in the bile duct.</title>
        <authorList>
            <person name="Young N.D."/>
            <person name="Nagarajan N."/>
            <person name="Lin S.J."/>
            <person name="Korhonen P.K."/>
            <person name="Jex A.R."/>
            <person name="Hall R.S."/>
            <person name="Safavi-Hemami H."/>
            <person name="Kaewkong W."/>
            <person name="Bertrand D."/>
            <person name="Gao S."/>
            <person name="Seet Q."/>
            <person name="Wongkham S."/>
            <person name="Teh B.T."/>
            <person name="Wongkham C."/>
            <person name="Intapan P.M."/>
            <person name="Maleewong W."/>
            <person name="Yang X."/>
            <person name="Hu M."/>
            <person name="Wang Z."/>
            <person name="Hofmann A."/>
            <person name="Sternberg P.W."/>
            <person name="Tan P."/>
            <person name="Wang J."/>
            <person name="Gasser R.B."/>
        </authorList>
    </citation>
    <scope>NUCLEOTIDE SEQUENCE [LARGE SCALE GENOMIC DNA]</scope>
</reference>
<dbReference type="CTD" id="20320013"/>
<dbReference type="EMBL" id="KL596732">
    <property type="protein sequence ID" value="KER27074.1"/>
    <property type="molecule type" value="Genomic_DNA"/>
</dbReference>
<dbReference type="KEGG" id="ovi:T265_05831"/>
<protein>
    <submittedName>
        <fullName evidence="1">Uncharacterized protein</fullName>
    </submittedName>
</protein>
<evidence type="ECO:0000313" key="1">
    <source>
        <dbReference type="EMBL" id="KER27074.1"/>
    </source>
</evidence>
<proteinExistence type="predicted"/>
<sequence>MARAGSRYRLPGERLYNSSWSGIEKSKWDAASQVTRYTRKVASRPAAEADLTEYVNDAPVEFEMRYKIPVESLSPAALAIPERHASYFHVAKHAKQPYDPFFPKTLHPAQFIESSENLTQNYFKILHIDEPEHQVLLQAV</sequence>
<evidence type="ECO:0000313" key="2">
    <source>
        <dbReference type="Proteomes" id="UP000054324"/>
    </source>
</evidence>
<accession>A0A075AEU6</accession>
<gene>
    <name evidence="1" type="ORF">T265_05831</name>
</gene>
<name>A0A075AEU6_OPIVI</name>
<dbReference type="Proteomes" id="UP000054324">
    <property type="component" value="Unassembled WGS sequence"/>
</dbReference>